<keyword evidence="2" id="KW-1185">Reference proteome</keyword>
<sequence>MWTGSGKLLQGYCAQPDYTILDGPTAYWAPVLGCVNDKSDCCPFNVPVQTSGGANIAGFPSAVASLDRCPDDYHSIGNGCCPSNYLLWSTAFAGQTPCYSTLLAAITPPPIPATLIRRAETTSAKPTS</sequence>
<proteinExistence type="predicted"/>
<reference evidence="1" key="1">
    <citation type="journal article" date="2020" name="Stud. Mycol.">
        <title>101 Dothideomycetes genomes: a test case for predicting lifestyles and emergence of pathogens.</title>
        <authorList>
            <person name="Haridas S."/>
            <person name="Albert R."/>
            <person name="Binder M."/>
            <person name="Bloem J."/>
            <person name="Labutti K."/>
            <person name="Salamov A."/>
            <person name="Andreopoulos B."/>
            <person name="Baker S."/>
            <person name="Barry K."/>
            <person name="Bills G."/>
            <person name="Bluhm B."/>
            <person name="Cannon C."/>
            <person name="Castanera R."/>
            <person name="Culley D."/>
            <person name="Daum C."/>
            <person name="Ezra D."/>
            <person name="Gonzalez J."/>
            <person name="Henrissat B."/>
            <person name="Kuo A."/>
            <person name="Liang C."/>
            <person name="Lipzen A."/>
            <person name="Lutzoni F."/>
            <person name="Magnuson J."/>
            <person name="Mondo S."/>
            <person name="Nolan M."/>
            <person name="Ohm R."/>
            <person name="Pangilinan J."/>
            <person name="Park H.-J."/>
            <person name="Ramirez L."/>
            <person name="Alfaro M."/>
            <person name="Sun H."/>
            <person name="Tritt A."/>
            <person name="Yoshinaga Y."/>
            <person name="Zwiers L.-H."/>
            <person name="Turgeon B."/>
            <person name="Goodwin S."/>
            <person name="Spatafora J."/>
            <person name="Crous P."/>
            <person name="Grigoriev I."/>
        </authorList>
    </citation>
    <scope>NUCLEOTIDE SEQUENCE</scope>
    <source>
        <strain evidence="1">CBS 109.77</strain>
    </source>
</reference>
<name>A0A6A6X8K9_9PLEO</name>
<dbReference type="AlphaFoldDB" id="A0A6A6X8K9"/>
<gene>
    <name evidence="1" type="ORF">K505DRAFT_307414</name>
</gene>
<dbReference type="Proteomes" id="UP000799757">
    <property type="component" value="Unassembled WGS sequence"/>
</dbReference>
<protein>
    <submittedName>
        <fullName evidence="1">Uncharacterized protein</fullName>
    </submittedName>
</protein>
<organism evidence="1 2">
    <name type="scientific">Melanomma pulvis-pyrius CBS 109.77</name>
    <dbReference type="NCBI Taxonomy" id="1314802"/>
    <lineage>
        <taxon>Eukaryota</taxon>
        <taxon>Fungi</taxon>
        <taxon>Dikarya</taxon>
        <taxon>Ascomycota</taxon>
        <taxon>Pezizomycotina</taxon>
        <taxon>Dothideomycetes</taxon>
        <taxon>Pleosporomycetidae</taxon>
        <taxon>Pleosporales</taxon>
        <taxon>Melanommataceae</taxon>
        <taxon>Melanomma</taxon>
    </lineage>
</organism>
<evidence type="ECO:0000313" key="2">
    <source>
        <dbReference type="Proteomes" id="UP000799757"/>
    </source>
</evidence>
<dbReference type="OrthoDB" id="3065412at2759"/>
<feature type="non-terminal residue" evidence="1">
    <location>
        <position position="128"/>
    </location>
</feature>
<accession>A0A6A6X8K9</accession>
<dbReference type="EMBL" id="MU001963">
    <property type="protein sequence ID" value="KAF2792591.1"/>
    <property type="molecule type" value="Genomic_DNA"/>
</dbReference>
<evidence type="ECO:0000313" key="1">
    <source>
        <dbReference type="EMBL" id="KAF2792591.1"/>
    </source>
</evidence>